<dbReference type="Pfam" id="PF13432">
    <property type="entry name" value="TPR_16"/>
    <property type="match status" value="1"/>
</dbReference>
<evidence type="ECO:0000313" key="3">
    <source>
        <dbReference type="Proteomes" id="UP000002012"/>
    </source>
</evidence>
<dbReference type="InParanoid" id="D4H6K2"/>
<dbReference type="SMART" id="SM00028">
    <property type="entry name" value="TPR"/>
    <property type="match status" value="4"/>
</dbReference>
<dbReference type="InterPro" id="IPR019734">
    <property type="entry name" value="TPR_rpt"/>
</dbReference>
<dbReference type="HOGENOM" id="CLU_1248947_0_0_0"/>
<dbReference type="GO" id="GO:0019894">
    <property type="term" value="F:kinesin binding"/>
    <property type="evidence" value="ECO:0007669"/>
    <property type="project" value="TreeGrafter"/>
</dbReference>
<dbReference type="eggNOG" id="COG0457">
    <property type="taxonomic scope" value="Bacteria"/>
</dbReference>
<dbReference type="STRING" id="522772.Dacet_2926"/>
<keyword evidence="1" id="KW-0802">TPR repeat</keyword>
<dbReference type="KEGG" id="dap:Dacet_2926"/>
<evidence type="ECO:0000313" key="2">
    <source>
        <dbReference type="EMBL" id="ADD69676.1"/>
    </source>
</evidence>
<gene>
    <name evidence="2" type="ordered locus">Dacet_2926</name>
</gene>
<protein>
    <submittedName>
        <fullName evidence="2">Tetratricopeptide repeat protein</fullName>
    </submittedName>
</protein>
<proteinExistence type="predicted"/>
<reference evidence="2 3" key="1">
    <citation type="journal article" date="2010" name="Stand. Genomic Sci.">
        <title>Complete genome sequence of Denitrovibrio acetiphilus type strain (N2460).</title>
        <authorList>
            <person name="Kiss H."/>
            <person name="Lang E."/>
            <person name="Lapidus A."/>
            <person name="Copeland A."/>
            <person name="Nolan M."/>
            <person name="Glavina Del Rio T."/>
            <person name="Chen F."/>
            <person name="Lucas S."/>
            <person name="Tice H."/>
            <person name="Cheng J.F."/>
            <person name="Han C."/>
            <person name="Goodwin L."/>
            <person name="Pitluck S."/>
            <person name="Liolios K."/>
            <person name="Pati A."/>
            <person name="Ivanova N."/>
            <person name="Mavromatis K."/>
            <person name="Chen A."/>
            <person name="Palaniappan K."/>
            <person name="Land M."/>
            <person name="Hauser L."/>
            <person name="Chang Y.J."/>
            <person name="Jeffries C.D."/>
            <person name="Detter J.C."/>
            <person name="Brettin T."/>
            <person name="Spring S."/>
            <person name="Rohde M."/>
            <person name="Goker M."/>
            <person name="Woyke T."/>
            <person name="Bristow J."/>
            <person name="Eisen J.A."/>
            <person name="Markowitz V."/>
            <person name="Hugenholtz P."/>
            <person name="Kyrpides N.C."/>
            <person name="Klenk H.P."/>
        </authorList>
    </citation>
    <scope>NUCLEOTIDE SEQUENCE [LARGE SCALE GENOMIC DNA]</scope>
    <source>
        <strain evidence="3">DSM 12809 / NBRC 114555 / N2460</strain>
    </source>
</reference>
<dbReference type="PANTHER" id="PTHR44117">
    <property type="entry name" value="INTRAFLAGELLAR TRANSPORT PROTEIN 88 HOMOLOG"/>
    <property type="match status" value="1"/>
</dbReference>
<feature type="repeat" description="TPR" evidence="1">
    <location>
        <begin position="9"/>
        <end position="42"/>
    </location>
</feature>
<dbReference type="InterPro" id="IPR011990">
    <property type="entry name" value="TPR-like_helical_dom_sf"/>
</dbReference>
<dbReference type="Proteomes" id="UP000002012">
    <property type="component" value="Chromosome"/>
</dbReference>
<dbReference type="Gene3D" id="1.25.40.10">
    <property type="entry name" value="Tetratricopeptide repeat domain"/>
    <property type="match status" value="2"/>
</dbReference>
<name>D4H6K2_DENA2</name>
<organism evidence="2 3">
    <name type="scientific">Denitrovibrio acetiphilus (strain DSM 12809 / NBRC 114555 / N2460)</name>
    <dbReference type="NCBI Taxonomy" id="522772"/>
    <lineage>
        <taxon>Bacteria</taxon>
        <taxon>Pseudomonadati</taxon>
        <taxon>Deferribacterota</taxon>
        <taxon>Deferribacteres</taxon>
        <taxon>Deferribacterales</taxon>
        <taxon>Geovibrionaceae</taxon>
        <taxon>Denitrovibrio</taxon>
    </lineage>
</organism>
<accession>D4H6K2</accession>
<dbReference type="Pfam" id="PF13181">
    <property type="entry name" value="TPR_8"/>
    <property type="match status" value="1"/>
</dbReference>
<sequence>MNIINKFLVSTYERVAFQSYTLSKFAKADKYFRKIIAIEPDRVGTCYNLGMVNLALGNYAEAEKYVGRERARIGDTYEICRAMADIYWHMKNRESAYRFFKLSKETAMSDKDKNLMTKKMGICASDKSFTDALAAAKMFEEADRLMSEKKYDQAEELYLEGLEKDPSNFLAMNNLGVIAMNIRMNYDNAENFFRMGDAICHLKMIEENLVRLMKLRSKTGR</sequence>
<dbReference type="SUPFAM" id="SSF48452">
    <property type="entry name" value="TPR-like"/>
    <property type="match status" value="1"/>
</dbReference>
<dbReference type="PROSITE" id="PS50005">
    <property type="entry name" value="TPR"/>
    <property type="match status" value="1"/>
</dbReference>
<dbReference type="EMBL" id="CP001968">
    <property type="protein sequence ID" value="ADD69676.1"/>
    <property type="molecule type" value="Genomic_DNA"/>
</dbReference>
<evidence type="ECO:0000256" key="1">
    <source>
        <dbReference type="PROSITE-ProRule" id="PRU00339"/>
    </source>
</evidence>
<dbReference type="AlphaFoldDB" id="D4H6K2"/>
<dbReference type="GO" id="GO:0005814">
    <property type="term" value="C:centriole"/>
    <property type="evidence" value="ECO:0007669"/>
    <property type="project" value="TreeGrafter"/>
</dbReference>
<dbReference type="PANTHER" id="PTHR44117:SF1">
    <property type="entry name" value="INTRAFLAGELLAR TRANSPORT PROTEIN 88 HOMOLOG"/>
    <property type="match status" value="1"/>
</dbReference>
<keyword evidence="3" id="KW-1185">Reference proteome</keyword>
<dbReference type="OrthoDB" id="7819234at2"/>
<dbReference type="RefSeq" id="WP_013012161.1">
    <property type="nucleotide sequence ID" value="NC_013943.1"/>
</dbReference>
<dbReference type="PaxDb" id="522772-Dacet_2926"/>